<dbReference type="EMBL" id="KZ819209">
    <property type="protein sequence ID" value="PWY97383.1"/>
    <property type="molecule type" value="Genomic_DNA"/>
</dbReference>
<feature type="region of interest" description="Disordered" evidence="2">
    <location>
        <begin position="231"/>
        <end position="294"/>
    </location>
</feature>
<keyword evidence="1" id="KW-0175">Coiled coil</keyword>
<gene>
    <name evidence="3" type="ORF">BCV70DRAFT_219494</name>
</gene>
<keyword evidence="4" id="KW-1185">Reference proteome</keyword>
<sequence>MSSKSGSTSTSLTSVDAEQLQDGAGASTSQLAAPGGSIRAGKKFVWSDHDTEKLVDQLYANAKLQIALLPGHVTRDQEKGQKLSKSAVYDMLGRLVFSPRPRSSAVSTLAERVRNRLIWLSKTYEKEKNKLSEASAGMHWSRVAPGSQDYHVRKEIGKRHAWFEKWHTMVLERKDTTSCKISPPAPNMRGEDAGSNENDDANDNTCPSIYGSLTALDVLQVPCSVEMQDTRAADGHGRGRPHLDSGTSQSDPSLARMSFDASIRATKAQPPSSPTPSPTPAPVLPLTQNGRRRQYSSTTIEFEDDYSFTDLPSSARGKRPCLQREKSSDANASAVVRATRSGTTAAKDKTQDSLLVKQLELQEKKNEARIKVEEMRAKTERARNRLENRKLEIEEKRLEEQSKSREAHLKLMADTVQLIAQLVQQQQKYTDALYCATPSTKTTDGPSNRL</sequence>
<feature type="region of interest" description="Disordered" evidence="2">
    <location>
        <begin position="177"/>
        <end position="206"/>
    </location>
</feature>
<evidence type="ECO:0000256" key="1">
    <source>
        <dbReference type="SAM" id="Coils"/>
    </source>
</evidence>
<dbReference type="Proteomes" id="UP000246740">
    <property type="component" value="Unassembled WGS sequence"/>
</dbReference>
<feature type="compositionally biased region" description="Low complexity" evidence="2">
    <location>
        <begin position="1"/>
        <end position="14"/>
    </location>
</feature>
<feature type="region of interest" description="Disordered" evidence="2">
    <location>
        <begin position="1"/>
        <end position="35"/>
    </location>
</feature>
<evidence type="ECO:0000256" key="2">
    <source>
        <dbReference type="SAM" id="MobiDB-lite"/>
    </source>
</evidence>
<evidence type="ECO:0000313" key="4">
    <source>
        <dbReference type="Proteomes" id="UP000246740"/>
    </source>
</evidence>
<protein>
    <submittedName>
        <fullName evidence="3">Uncharacterized protein</fullName>
    </submittedName>
</protein>
<reference evidence="3 4" key="1">
    <citation type="journal article" date="2018" name="Mol. Biol. Evol.">
        <title>Broad Genomic Sampling Reveals a Smut Pathogenic Ancestry of the Fungal Clade Ustilaginomycotina.</title>
        <authorList>
            <person name="Kijpornyongpan T."/>
            <person name="Mondo S.J."/>
            <person name="Barry K."/>
            <person name="Sandor L."/>
            <person name="Lee J."/>
            <person name="Lipzen A."/>
            <person name="Pangilinan J."/>
            <person name="LaButti K."/>
            <person name="Hainaut M."/>
            <person name="Henrissat B."/>
            <person name="Grigoriev I.V."/>
            <person name="Spatafora J.W."/>
            <person name="Aime M.C."/>
        </authorList>
    </citation>
    <scope>NUCLEOTIDE SEQUENCE [LARGE SCALE GENOMIC DNA]</scope>
    <source>
        <strain evidence="3 4">MCA 3645</strain>
    </source>
</reference>
<dbReference type="AlphaFoldDB" id="A0A317XGC0"/>
<dbReference type="OrthoDB" id="2554925at2759"/>
<accession>A0A317XGC0</accession>
<feature type="compositionally biased region" description="Basic and acidic residues" evidence="2">
    <location>
        <begin position="231"/>
        <end position="243"/>
    </location>
</feature>
<feature type="coiled-coil region" evidence="1">
    <location>
        <begin position="356"/>
        <end position="408"/>
    </location>
</feature>
<name>A0A317XGC0_9BASI</name>
<feature type="compositionally biased region" description="Pro residues" evidence="2">
    <location>
        <begin position="271"/>
        <end position="283"/>
    </location>
</feature>
<organism evidence="3 4">
    <name type="scientific">Testicularia cyperi</name>
    <dbReference type="NCBI Taxonomy" id="1882483"/>
    <lineage>
        <taxon>Eukaryota</taxon>
        <taxon>Fungi</taxon>
        <taxon>Dikarya</taxon>
        <taxon>Basidiomycota</taxon>
        <taxon>Ustilaginomycotina</taxon>
        <taxon>Ustilaginomycetes</taxon>
        <taxon>Ustilaginales</taxon>
        <taxon>Anthracoideaceae</taxon>
        <taxon>Testicularia</taxon>
    </lineage>
</organism>
<dbReference type="InParanoid" id="A0A317XGC0"/>
<feature type="region of interest" description="Disordered" evidence="2">
    <location>
        <begin position="311"/>
        <end position="347"/>
    </location>
</feature>
<proteinExistence type="predicted"/>
<evidence type="ECO:0000313" key="3">
    <source>
        <dbReference type="EMBL" id="PWY97383.1"/>
    </source>
</evidence>